<dbReference type="Gene3D" id="3.40.50.300">
    <property type="entry name" value="P-loop containing nucleotide triphosphate hydrolases"/>
    <property type="match status" value="1"/>
</dbReference>
<gene>
    <name evidence="7" type="ORF">BS47DRAFT_1278171</name>
</gene>
<dbReference type="InterPro" id="IPR001650">
    <property type="entry name" value="Helicase_C-like"/>
</dbReference>
<evidence type="ECO:0000313" key="7">
    <source>
        <dbReference type="EMBL" id="KAF9502974.1"/>
    </source>
</evidence>
<dbReference type="GO" id="GO:0000724">
    <property type="term" value="P:double-strand break repair via homologous recombination"/>
    <property type="evidence" value="ECO:0007669"/>
    <property type="project" value="TreeGrafter"/>
</dbReference>
<evidence type="ECO:0000259" key="6">
    <source>
        <dbReference type="PROSITE" id="PS51194"/>
    </source>
</evidence>
<dbReference type="Pfam" id="PF00271">
    <property type="entry name" value="Helicase_C"/>
    <property type="match status" value="1"/>
</dbReference>
<dbReference type="OrthoDB" id="5409596at2759"/>
<dbReference type="InterPro" id="IPR027417">
    <property type="entry name" value="P-loop_NTPase"/>
</dbReference>
<proteinExistence type="inferred from homology"/>
<dbReference type="PANTHER" id="PTHR13710:SF105">
    <property type="entry name" value="ATP-DEPENDENT DNA HELICASE Q1"/>
    <property type="match status" value="1"/>
</dbReference>
<keyword evidence="8" id="KW-1185">Reference proteome</keyword>
<dbReference type="AlphaFoldDB" id="A0A9P6DL75"/>
<sequence length="63" mass="7015">VVVATDAFGVGIDIPDIEQVVIFRSPRTLSSAIQRSGRAARRKSLQGFCYIYIDTSEIDEVQR</sequence>
<dbReference type="SUPFAM" id="SSF52540">
    <property type="entry name" value="P-loop containing nucleoside triphosphate hydrolases"/>
    <property type="match status" value="1"/>
</dbReference>
<organism evidence="7 8">
    <name type="scientific">Hydnum rufescens UP504</name>
    <dbReference type="NCBI Taxonomy" id="1448309"/>
    <lineage>
        <taxon>Eukaryota</taxon>
        <taxon>Fungi</taxon>
        <taxon>Dikarya</taxon>
        <taxon>Basidiomycota</taxon>
        <taxon>Agaricomycotina</taxon>
        <taxon>Agaricomycetes</taxon>
        <taxon>Cantharellales</taxon>
        <taxon>Hydnaceae</taxon>
        <taxon>Hydnum</taxon>
    </lineage>
</organism>
<feature type="non-terminal residue" evidence="7">
    <location>
        <position position="63"/>
    </location>
</feature>
<dbReference type="PANTHER" id="PTHR13710">
    <property type="entry name" value="DNA HELICASE RECQ FAMILY MEMBER"/>
    <property type="match status" value="1"/>
</dbReference>
<evidence type="ECO:0000256" key="4">
    <source>
        <dbReference type="ARBA" id="ARBA00034617"/>
    </source>
</evidence>
<evidence type="ECO:0000256" key="1">
    <source>
        <dbReference type="ARBA" id="ARBA00005446"/>
    </source>
</evidence>
<dbReference type="EMBL" id="MU129494">
    <property type="protein sequence ID" value="KAF9502974.1"/>
    <property type="molecule type" value="Genomic_DNA"/>
</dbReference>
<keyword evidence="2" id="KW-0238">DNA-binding</keyword>
<comment type="caution">
    <text evidence="7">The sequence shown here is derived from an EMBL/GenBank/DDBJ whole genome shotgun (WGS) entry which is preliminary data.</text>
</comment>
<accession>A0A9P6DL75</accession>
<reference evidence="7" key="1">
    <citation type="journal article" date="2020" name="Nat. Commun.">
        <title>Large-scale genome sequencing of mycorrhizal fungi provides insights into the early evolution of symbiotic traits.</title>
        <authorList>
            <person name="Miyauchi S."/>
            <person name="Kiss E."/>
            <person name="Kuo A."/>
            <person name="Drula E."/>
            <person name="Kohler A."/>
            <person name="Sanchez-Garcia M."/>
            <person name="Morin E."/>
            <person name="Andreopoulos B."/>
            <person name="Barry K.W."/>
            <person name="Bonito G."/>
            <person name="Buee M."/>
            <person name="Carver A."/>
            <person name="Chen C."/>
            <person name="Cichocki N."/>
            <person name="Clum A."/>
            <person name="Culley D."/>
            <person name="Crous P.W."/>
            <person name="Fauchery L."/>
            <person name="Girlanda M."/>
            <person name="Hayes R.D."/>
            <person name="Keri Z."/>
            <person name="LaButti K."/>
            <person name="Lipzen A."/>
            <person name="Lombard V."/>
            <person name="Magnuson J."/>
            <person name="Maillard F."/>
            <person name="Murat C."/>
            <person name="Nolan M."/>
            <person name="Ohm R.A."/>
            <person name="Pangilinan J."/>
            <person name="Pereira M.F."/>
            <person name="Perotto S."/>
            <person name="Peter M."/>
            <person name="Pfister S."/>
            <person name="Riley R."/>
            <person name="Sitrit Y."/>
            <person name="Stielow J.B."/>
            <person name="Szollosi G."/>
            <person name="Zifcakova L."/>
            <person name="Stursova M."/>
            <person name="Spatafora J.W."/>
            <person name="Tedersoo L."/>
            <person name="Vaario L.M."/>
            <person name="Yamada A."/>
            <person name="Yan M."/>
            <person name="Wang P."/>
            <person name="Xu J."/>
            <person name="Bruns T."/>
            <person name="Baldrian P."/>
            <person name="Vilgalys R."/>
            <person name="Dunand C."/>
            <person name="Henrissat B."/>
            <person name="Grigoriev I.V."/>
            <person name="Hibbett D."/>
            <person name="Nagy L.G."/>
            <person name="Martin F.M."/>
        </authorList>
    </citation>
    <scope>NUCLEOTIDE SEQUENCE</scope>
    <source>
        <strain evidence="7">UP504</strain>
    </source>
</reference>
<comment type="similarity">
    <text evidence="1">Belongs to the helicase family. RecQ subfamily.</text>
</comment>
<dbReference type="GO" id="GO:0005737">
    <property type="term" value="C:cytoplasm"/>
    <property type="evidence" value="ECO:0007669"/>
    <property type="project" value="TreeGrafter"/>
</dbReference>
<name>A0A9P6DL75_9AGAM</name>
<dbReference type="EC" id="5.6.2.4" evidence="5"/>
<feature type="non-terminal residue" evidence="7">
    <location>
        <position position="1"/>
    </location>
</feature>
<evidence type="ECO:0000256" key="3">
    <source>
        <dbReference type="ARBA" id="ARBA00023235"/>
    </source>
</evidence>
<dbReference type="GO" id="GO:0043138">
    <property type="term" value="F:3'-5' DNA helicase activity"/>
    <property type="evidence" value="ECO:0007669"/>
    <property type="project" value="UniProtKB-EC"/>
</dbReference>
<evidence type="ECO:0000313" key="8">
    <source>
        <dbReference type="Proteomes" id="UP000886523"/>
    </source>
</evidence>
<keyword evidence="3" id="KW-0413">Isomerase</keyword>
<evidence type="ECO:0000256" key="2">
    <source>
        <dbReference type="ARBA" id="ARBA00023125"/>
    </source>
</evidence>
<dbReference type="PROSITE" id="PS51194">
    <property type="entry name" value="HELICASE_CTER"/>
    <property type="match status" value="1"/>
</dbReference>
<dbReference type="GO" id="GO:0005694">
    <property type="term" value="C:chromosome"/>
    <property type="evidence" value="ECO:0007669"/>
    <property type="project" value="TreeGrafter"/>
</dbReference>
<dbReference type="GO" id="GO:0009378">
    <property type="term" value="F:four-way junction helicase activity"/>
    <property type="evidence" value="ECO:0007669"/>
    <property type="project" value="TreeGrafter"/>
</dbReference>
<comment type="catalytic activity">
    <reaction evidence="4">
        <text>Couples ATP hydrolysis with the unwinding of duplex DNA by translocating in the 3'-5' direction.</text>
        <dbReference type="EC" id="5.6.2.4"/>
    </reaction>
</comment>
<dbReference type="GO" id="GO:0003677">
    <property type="term" value="F:DNA binding"/>
    <property type="evidence" value="ECO:0007669"/>
    <property type="project" value="UniProtKB-KW"/>
</dbReference>
<protein>
    <recommendedName>
        <fullName evidence="5">DNA 3'-5' helicase</fullName>
        <ecNumber evidence="5">5.6.2.4</ecNumber>
    </recommendedName>
</protein>
<evidence type="ECO:0000256" key="5">
    <source>
        <dbReference type="ARBA" id="ARBA00034808"/>
    </source>
</evidence>
<feature type="domain" description="Helicase C-terminal" evidence="6">
    <location>
        <begin position="1"/>
        <end position="63"/>
    </location>
</feature>
<dbReference type="Proteomes" id="UP000886523">
    <property type="component" value="Unassembled WGS sequence"/>
</dbReference>